<keyword evidence="1" id="KW-0812">Transmembrane</keyword>
<proteinExistence type="predicted"/>
<keyword evidence="1" id="KW-1133">Transmembrane helix</keyword>
<keyword evidence="3" id="KW-1185">Reference proteome</keyword>
<evidence type="ECO:0000256" key="1">
    <source>
        <dbReference type="SAM" id="Phobius"/>
    </source>
</evidence>
<protein>
    <submittedName>
        <fullName evidence="2">Uncharacterized protein</fullName>
    </submittedName>
</protein>
<comment type="caution">
    <text evidence="2">The sequence shown here is derived from an EMBL/GenBank/DDBJ whole genome shotgun (WGS) entry which is preliminary data.</text>
</comment>
<reference evidence="2 3" key="1">
    <citation type="journal article" date="2020" name="ISME J.">
        <title>Uncovering the hidden diversity of litter-decomposition mechanisms in mushroom-forming fungi.</title>
        <authorList>
            <person name="Floudas D."/>
            <person name="Bentzer J."/>
            <person name="Ahren D."/>
            <person name="Johansson T."/>
            <person name="Persson P."/>
            <person name="Tunlid A."/>
        </authorList>
    </citation>
    <scope>NUCLEOTIDE SEQUENCE [LARGE SCALE GENOMIC DNA]</scope>
    <source>
        <strain evidence="2 3">CBS 146.42</strain>
    </source>
</reference>
<dbReference type="Proteomes" id="UP000559027">
    <property type="component" value="Unassembled WGS sequence"/>
</dbReference>
<name>A0A8H5CRI1_9AGAR</name>
<feature type="transmembrane region" description="Helical" evidence="1">
    <location>
        <begin position="38"/>
        <end position="57"/>
    </location>
</feature>
<organism evidence="2 3">
    <name type="scientific">Leucocoprinus leucothites</name>
    <dbReference type="NCBI Taxonomy" id="201217"/>
    <lineage>
        <taxon>Eukaryota</taxon>
        <taxon>Fungi</taxon>
        <taxon>Dikarya</taxon>
        <taxon>Basidiomycota</taxon>
        <taxon>Agaricomycotina</taxon>
        <taxon>Agaricomycetes</taxon>
        <taxon>Agaricomycetidae</taxon>
        <taxon>Agaricales</taxon>
        <taxon>Agaricineae</taxon>
        <taxon>Agaricaceae</taxon>
        <taxon>Leucocoprinus</taxon>
    </lineage>
</organism>
<keyword evidence="1" id="KW-0472">Membrane</keyword>
<gene>
    <name evidence="2" type="ORF">D9756_010058</name>
</gene>
<evidence type="ECO:0000313" key="3">
    <source>
        <dbReference type="Proteomes" id="UP000559027"/>
    </source>
</evidence>
<dbReference type="AlphaFoldDB" id="A0A8H5CRI1"/>
<dbReference type="EMBL" id="JAACJO010000031">
    <property type="protein sequence ID" value="KAF5346515.1"/>
    <property type="molecule type" value="Genomic_DNA"/>
</dbReference>
<accession>A0A8H5CRI1</accession>
<evidence type="ECO:0000313" key="2">
    <source>
        <dbReference type="EMBL" id="KAF5346515.1"/>
    </source>
</evidence>
<sequence>MSCIQRIKGLAENETFPRVVFAPPLALINNHITAMKSFFAVVASVAFLAVVSAAPGYEPEPYHPPHPIPTACLKICYAEKPGPYVCGEGSHAQKFGDCWTCCKNPTYHHASYN</sequence>